<accession>A0ABZ2ZVH4</accession>
<reference evidence="1 2" key="1">
    <citation type="submission" date="2024-04" db="EMBL/GenBank/DDBJ databases">
        <title>Arthrobacter sp. from Plains bison fecal sample.</title>
        <authorList>
            <person name="Ruzzini A."/>
        </authorList>
    </citation>
    <scope>NUCLEOTIDE SEQUENCE [LARGE SCALE GENOMIC DNA]</scope>
    <source>
        <strain evidence="1 2">EINP1</strain>
    </source>
</reference>
<keyword evidence="1" id="KW-0808">Transferase</keyword>
<dbReference type="EMBL" id="CP151657">
    <property type="protein sequence ID" value="WZP16144.1"/>
    <property type="molecule type" value="Genomic_DNA"/>
</dbReference>
<proteinExistence type="predicted"/>
<evidence type="ECO:0000313" key="1">
    <source>
        <dbReference type="EMBL" id="WZP16144.1"/>
    </source>
</evidence>
<protein>
    <submittedName>
        <fullName evidence="1">Glycerate kinase</fullName>
    </submittedName>
</protein>
<organism evidence="1 2">
    <name type="scientific">Arthrobacter citreus</name>
    <dbReference type="NCBI Taxonomy" id="1670"/>
    <lineage>
        <taxon>Bacteria</taxon>
        <taxon>Bacillati</taxon>
        <taxon>Actinomycetota</taxon>
        <taxon>Actinomycetes</taxon>
        <taxon>Micrococcales</taxon>
        <taxon>Micrococcaceae</taxon>
        <taxon>Arthrobacter</taxon>
    </lineage>
</organism>
<name>A0ABZ2ZVH4_9MICC</name>
<keyword evidence="1" id="KW-0418">Kinase</keyword>
<dbReference type="InterPro" id="IPR004381">
    <property type="entry name" value="Glycerate_kinase"/>
</dbReference>
<keyword evidence="2" id="KW-1185">Reference proteome</keyword>
<dbReference type="SUPFAM" id="SSF110738">
    <property type="entry name" value="Glycerate kinase I"/>
    <property type="match status" value="1"/>
</dbReference>
<dbReference type="Proteomes" id="UP001448858">
    <property type="component" value="Chromosome"/>
</dbReference>
<evidence type="ECO:0000313" key="2">
    <source>
        <dbReference type="Proteomes" id="UP001448858"/>
    </source>
</evidence>
<dbReference type="PANTHER" id="PTHR21599:SF0">
    <property type="entry name" value="GLYCERATE KINASE"/>
    <property type="match status" value="1"/>
</dbReference>
<sequence>MAPDSFKGTYSAAEVAAHIAAGIRSAGGTAEEMPVADGGEGTFDVVFRGLDAQPLPLQTVGPWGDPTEAVIGLSASGTAVVELASASGLNLPASGKRDPVTASTYGTGVLIAEAARRGARRILVAAGGSATTDGGAGAIRAIDDGGGLRGAELVVLSDVTTRFTDAARVFAPQKGADAATVELLTRRLNELSGTLKRDPRAVDRSGAAGGFAGGMWAQYDADLVSGADFVLDLLEADARIAASDAVVVGEGRLDSQTGQGKIIAALLARSGEIPVYAVVGSVHEDLGSYADRFAGIIIAGDAPSMVAAGAAIAAGS</sequence>
<dbReference type="Pfam" id="PF02595">
    <property type="entry name" value="Gly_kinase"/>
    <property type="match status" value="2"/>
</dbReference>
<gene>
    <name evidence="1" type="ORF">AAE021_00710</name>
</gene>
<dbReference type="InterPro" id="IPR018193">
    <property type="entry name" value="Glyc_kinase_flavodox-like_fold"/>
</dbReference>
<dbReference type="PANTHER" id="PTHR21599">
    <property type="entry name" value="GLYCERATE KINASE"/>
    <property type="match status" value="1"/>
</dbReference>
<dbReference type="RefSeq" id="WP_342023791.1">
    <property type="nucleotide sequence ID" value="NZ_CP151657.1"/>
</dbReference>
<dbReference type="InterPro" id="IPR036129">
    <property type="entry name" value="Glycerate_kinase_sf"/>
</dbReference>
<dbReference type="Gene3D" id="3.90.1510.10">
    <property type="entry name" value="Glycerate kinase, domain 2"/>
    <property type="match status" value="2"/>
</dbReference>
<dbReference type="GO" id="GO:0016301">
    <property type="term" value="F:kinase activity"/>
    <property type="evidence" value="ECO:0007669"/>
    <property type="project" value="UniProtKB-KW"/>
</dbReference>